<accession>A0A9X3E6Q7</accession>
<protein>
    <submittedName>
        <fullName evidence="9">Sugar ABC transporter permease</fullName>
    </submittedName>
</protein>
<dbReference type="RefSeq" id="WP_266341098.1">
    <property type="nucleotide sequence ID" value="NZ_JAPKNK010000014.1"/>
</dbReference>
<dbReference type="Pfam" id="PF00528">
    <property type="entry name" value="BPD_transp_1"/>
    <property type="match status" value="1"/>
</dbReference>
<keyword evidence="10" id="KW-1185">Reference proteome</keyword>
<keyword evidence="3" id="KW-1003">Cell membrane</keyword>
<sequence>MTVAPIPTATQFDRKLSIAKPKQKPEANAPGVNPRILLTPSVVLLLIWMIVPLAMTLWFSTQRYNLLNPGIGGFVGFRNYEYLLRDPALLGAVINTVLLVGGVLIVSVVCGVLLALLLDQRFPGRNLCRLLAIAPFFVMPTVSALVWKNLLMHPVNGLFAWIASLLGLPAIDWFTNYPLFSIGIIVAWQWIPFATLILLTALQSLDHEQMQAANIDGARGFQLFRHIILPHLYRPITIVAMIETIFLLSIFAEILVTTSGGPGTQSMTLPFLIYKIALLDWNVGGASAGGVFAIILANIVAFFLIRSIAHNLER</sequence>
<feature type="transmembrane region" description="Helical" evidence="7">
    <location>
        <begin position="88"/>
        <end position="118"/>
    </location>
</feature>
<dbReference type="Proteomes" id="UP001144805">
    <property type="component" value="Unassembled WGS sequence"/>
</dbReference>
<keyword evidence="6 7" id="KW-0472">Membrane</keyword>
<evidence type="ECO:0000256" key="2">
    <source>
        <dbReference type="ARBA" id="ARBA00022448"/>
    </source>
</evidence>
<dbReference type="PANTHER" id="PTHR43005:SF2">
    <property type="entry name" value="INTEGRAL MEMBRANE SUGAR TRANSPORT PROTEIN"/>
    <property type="match status" value="1"/>
</dbReference>
<dbReference type="InterPro" id="IPR035906">
    <property type="entry name" value="MetI-like_sf"/>
</dbReference>
<dbReference type="EMBL" id="JAPKNK010000014">
    <property type="protein sequence ID" value="MCX5572138.1"/>
    <property type="molecule type" value="Genomic_DNA"/>
</dbReference>
<evidence type="ECO:0000256" key="5">
    <source>
        <dbReference type="ARBA" id="ARBA00022989"/>
    </source>
</evidence>
<dbReference type="CDD" id="cd06261">
    <property type="entry name" value="TM_PBP2"/>
    <property type="match status" value="1"/>
</dbReference>
<feature type="transmembrane region" description="Helical" evidence="7">
    <location>
        <begin position="130"/>
        <end position="147"/>
    </location>
</feature>
<dbReference type="GO" id="GO:0055085">
    <property type="term" value="P:transmembrane transport"/>
    <property type="evidence" value="ECO:0007669"/>
    <property type="project" value="InterPro"/>
</dbReference>
<keyword evidence="5 7" id="KW-1133">Transmembrane helix</keyword>
<organism evidence="9 10">
    <name type="scientific">Kaistia nematophila</name>
    <dbReference type="NCBI Taxonomy" id="2994654"/>
    <lineage>
        <taxon>Bacteria</taxon>
        <taxon>Pseudomonadati</taxon>
        <taxon>Pseudomonadota</taxon>
        <taxon>Alphaproteobacteria</taxon>
        <taxon>Hyphomicrobiales</taxon>
        <taxon>Kaistiaceae</taxon>
        <taxon>Kaistia</taxon>
    </lineage>
</organism>
<dbReference type="SUPFAM" id="SSF161098">
    <property type="entry name" value="MetI-like"/>
    <property type="match status" value="1"/>
</dbReference>
<reference evidence="9" key="1">
    <citation type="submission" date="2022-11" db="EMBL/GenBank/DDBJ databases">
        <title>Biodiversity and phylogenetic relationships of bacteria.</title>
        <authorList>
            <person name="Machado R.A.R."/>
            <person name="Bhat A."/>
            <person name="Loulou A."/>
            <person name="Kallel S."/>
        </authorList>
    </citation>
    <scope>NUCLEOTIDE SEQUENCE</scope>
    <source>
        <strain evidence="9">K-TC2</strain>
    </source>
</reference>
<dbReference type="Gene3D" id="1.10.3720.10">
    <property type="entry name" value="MetI-like"/>
    <property type="match status" value="1"/>
</dbReference>
<dbReference type="PROSITE" id="PS50928">
    <property type="entry name" value="ABC_TM1"/>
    <property type="match status" value="1"/>
</dbReference>
<name>A0A9X3E6Q7_9HYPH</name>
<comment type="caution">
    <text evidence="9">The sequence shown here is derived from an EMBL/GenBank/DDBJ whole genome shotgun (WGS) entry which is preliminary data.</text>
</comment>
<keyword evidence="4 7" id="KW-0812">Transmembrane</keyword>
<evidence type="ECO:0000313" key="9">
    <source>
        <dbReference type="EMBL" id="MCX5572138.1"/>
    </source>
</evidence>
<dbReference type="GO" id="GO:0005886">
    <property type="term" value="C:plasma membrane"/>
    <property type="evidence" value="ECO:0007669"/>
    <property type="project" value="UniProtKB-SubCell"/>
</dbReference>
<feature type="transmembrane region" description="Helical" evidence="7">
    <location>
        <begin position="36"/>
        <end position="59"/>
    </location>
</feature>
<feature type="domain" description="ABC transmembrane type-1" evidence="8">
    <location>
        <begin position="93"/>
        <end position="304"/>
    </location>
</feature>
<evidence type="ECO:0000256" key="4">
    <source>
        <dbReference type="ARBA" id="ARBA00022692"/>
    </source>
</evidence>
<comment type="similarity">
    <text evidence="7">Belongs to the binding-protein-dependent transport system permease family.</text>
</comment>
<feature type="transmembrane region" description="Helical" evidence="7">
    <location>
        <begin position="232"/>
        <end position="252"/>
    </location>
</feature>
<evidence type="ECO:0000259" key="8">
    <source>
        <dbReference type="PROSITE" id="PS50928"/>
    </source>
</evidence>
<dbReference type="PANTHER" id="PTHR43005">
    <property type="entry name" value="BLR7065 PROTEIN"/>
    <property type="match status" value="1"/>
</dbReference>
<gene>
    <name evidence="9" type="ORF">OSH07_23255</name>
</gene>
<feature type="transmembrane region" description="Helical" evidence="7">
    <location>
        <begin position="177"/>
        <end position="202"/>
    </location>
</feature>
<evidence type="ECO:0000256" key="1">
    <source>
        <dbReference type="ARBA" id="ARBA00004651"/>
    </source>
</evidence>
<evidence type="ECO:0000256" key="3">
    <source>
        <dbReference type="ARBA" id="ARBA00022475"/>
    </source>
</evidence>
<keyword evidence="2 7" id="KW-0813">Transport</keyword>
<evidence type="ECO:0000313" key="10">
    <source>
        <dbReference type="Proteomes" id="UP001144805"/>
    </source>
</evidence>
<proteinExistence type="inferred from homology"/>
<dbReference type="InterPro" id="IPR000515">
    <property type="entry name" value="MetI-like"/>
</dbReference>
<evidence type="ECO:0000256" key="6">
    <source>
        <dbReference type="ARBA" id="ARBA00023136"/>
    </source>
</evidence>
<evidence type="ECO:0000256" key="7">
    <source>
        <dbReference type="RuleBase" id="RU363032"/>
    </source>
</evidence>
<feature type="transmembrane region" description="Helical" evidence="7">
    <location>
        <begin position="272"/>
        <end position="305"/>
    </location>
</feature>
<comment type="subcellular location">
    <subcellularLocation>
        <location evidence="1 7">Cell membrane</location>
        <topology evidence="1 7">Multi-pass membrane protein</topology>
    </subcellularLocation>
</comment>
<dbReference type="AlphaFoldDB" id="A0A9X3E6Q7"/>